<reference evidence="2" key="1">
    <citation type="submission" date="2020-07" db="EMBL/GenBank/DDBJ databases">
        <authorList>
            <person name="Lin J."/>
        </authorList>
    </citation>
    <scope>NUCLEOTIDE SEQUENCE</scope>
</reference>
<name>A0A6V7PLT3_ANACO</name>
<dbReference type="AlphaFoldDB" id="A0A6V7PLT3"/>
<accession>A0A6V7PLT3</accession>
<evidence type="ECO:0000256" key="1">
    <source>
        <dbReference type="SAM" id="Phobius"/>
    </source>
</evidence>
<keyword evidence="1" id="KW-1133">Transmembrane helix</keyword>
<keyword evidence="1" id="KW-0472">Membrane</keyword>
<dbReference type="EMBL" id="LR862149">
    <property type="protein sequence ID" value="CAD1831516.1"/>
    <property type="molecule type" value="Genomic_DNA"/>
</dbReference>
<protein>
    <submittedName>
        <fullName evidence="2">Uncharacterized protein</fullName>
    </submittedName>
</protein>
<evidence type="ECO:0000313" key="2">
    <source>
        <dbReference type="EMBL" id="CAD1831516.1"/>
    </source>
</evidence>
<proteinExistence type="predicted"/>
<organism evidence="2">
    <name type="scientific">Ananas comosus var. bracteatus</name>
    <name type="common">red pineapple</name>
    <dbReference type="NCBI Taxonomy" id="296719"/>
    <lineage>
        <taxon>Eukaryota</taxon>
        <taxon>Viridiplantae</taxon>
        <taxon>Streptophyta</taxon>
        <taxon>Embryophyta</taxon>
        <taxon>Tracheophyta</taxon>
        <taxon>Spermatophyta</taxon>
        <taxon>Magnoliopsida</taxon>
        <taxon>Liliopsida</taxon>
        <taxon>Poales</taxon>
        <taxon>Bromeliaceae</taxon>
        <taxon>Bromelioideae</taxon>
        <taxon>Ananas</taxon>
    </lineage>
</organism>
<keyword evidence="1" id="KW-0812">Transmembrane</keyword>
<sequence>MQRDHILCCIITRNTKARPVFGVYGENGDPVPPAERESFLLKSLLSAIALGGGSIIFLSIFKVVSNLLPELEIPKLTLRHALERELGEINKQLRNKLEAEGGAFRAIQGSWASDAIVSGNAFNMQHAQSSGMECELTLQIGYHQFVPPEATIPRTAEGENNFMLGWVL</sequence>
<gene>
    <name evidence="2" type="ORF">CB5_LOCUS14727</name>
</gene>
<feature type="transmembrane region" description="Helical" evidence="1">
    <location>
        <begin position="39"/>
        <end position="61"/>
    </location>
</feature>